<evidence type="ECO:0000313" key="4">
    <source>
        <dbReference type="Proteomes" id="UP000746535"/>
    </source>
</evidence>
<accession>A0ABX0YE45</accession>
<dbReference type="PROSITE" id="PS51257">
    <property type="entry name" value="PROKAR_LIPOPROTEIN"/>
    <property type="match status" value="1"/>
</dbReference>
<gene>
    <name evidence="3" type="ORF">HBH25_06625</name>
</gene>
<dbReference type="Gene3D" id="3.30.160.670">
    <property type="match status" value="1"/>
</dbReference>
<feature type="domain" description="DUF4136" evidence="2">
    <location>
        <begin position="51"/>
        <end position="201"/>
    </location>
</feature>
<feature type="chain" id="PRO_5045696537" evidence="1">
    <location>
        <begin position="26"/>
        <end position="202"/>
    </location>
</feature>
<evidence type="ECO:0000313" key="3">
    <source>
        <dbReference type="EMBL" id="NJP00532.1"/>
    </source>
</evidence>
<comment type="caution">
    <text evidence="3">The sequence shown here is derived from an EMBL/GenBank/DDBJ whole genome shotgun (WGS) entry which is preliminary data.</text>
</comment>
<evidence type="ECO:0000259" key="2">
    <source>
        <dbReference type="Pfam" id="PF13590"/>
    </source>
</evidence>
<dbReference type="EMBL" id="JAAVJI010000003">
    <property type="protein sequence ID" value="NJP00532.1"/>
    <property type="molecule type" value="Genomic_DNA"/>
</dbReference>
<keyword evidence="4" id="KW-1185">Reference proteome</keyword>
<dbReference type="RefSeq" id="WP_168082755.1">
    <property type="nucleotide sequence ID" value="NZ_JAAVJI010000003.1"/>
</dbReference>
<reference evidence="3 4" key="1">
    <citation type="submission" date="2020-03" db="EMBL/GenBank/DDBJ databases">
        <authorList>
            <person name="Wang L."/>
            <person name="He N."/>
            <person name="Li Y."/>
            <person name="Fang Y."/>
            <person name="Zhang F."/>
        </authorList>
    </citation>
    <scope>NUCLEOTIDE SEQUENCE [LARGE SCALE GENOMIC DNA]</scope>
    <source>
        <strain evidence="4">hsmgli-8</strain>
    </source>
</reference>
<dbReference type="Pfam" id="PF13590">
    <property type="entry name" value="DUF4136"/>
    <property type="match status" value="1"/>
</dbReference>
<dbReference type="Proteomes" id="UP000746535">
    <property type="component" value="Unassembled WGS sequence"/>
</dbReference>
<evidence type="ECO:0000256" key="1">
    <source>
        <dbReference type="SAM" id="SignalP"/>
    </source>
</evidence>
<organism evidence="3 4">
    <name type="scientific">Pseudomonas quercus</name>
    <dbReference type="NCBI Taxonomy" id="2722792"/>
    <lineage>
        <taxon>Bacteria</taxon>
        <taxon>Pseudomonadati</taxon>
        <taxon>Pseudomonadota</taxon>
        <taxon>Gammaproteobacteria</taxon>
        <taxon>Pseudomonadales</taxon>
        <taxon>Pseudomonadaceae</taxon>
        <taxon>Pseudomonas</taxon>
    </lineage>
</organism>
<dbReference type="InterPro" id="IPR025411">
    <property type="entry name" value="DUF4136"/>
</dbReference>
<sequence>MQRRLAMLCCCLGLAACQAPNPYVASSLPMPPAPATAALPLDTSAYPAAPRDYARYQSWAWTNNQLPAGSPWAASEEIAEAVSAGLDQRGLRPARTSAPDVRVTVEVRQERRLQQVQDDYGYGASYGPGYRPYGPYGYYAPPPVVRTYEVQVTVVRLHLFDGRTGQEVWSASADTQAQGSQGQRVDALRTAITRALATYPPR</sequence>
<name>A0ABX0YE45_9PSED</name>
<feature type="signal peptide" evidence="1">
    <location>
        <begin position="1"/>
        <end position="25"/>
    </location>
</feature>
<protein>
    <submittedName>
        <fullName evidence="3">DUF4136 domain-containing protein</fullName>
    </submittedName>
</protein>
<proteinExistence type="predicted"/>
<keyword evidence="1" id="KW-0732">Signal</keyword>